<feature type="region of interest" description="Disordered" evidence="1">
    <location>
        <begin position="515"/>
        <end position="580"/>
    </location>
</feature>
<dbReference type="Proteomes" id="UP000095280">
    <property type="component" value="Unplaced"/>
</dbReference>
<dbReference type="WBParaSite" id="maker-unitig_36663-snap-gene-0.2-mRNA-1">
    <property type="protein sequence ID" value="maker-unitig_36663-snap-gene-0.2-mRNA-1"/>
    <property type="gene ID" value="maker-unitig_36663-snap-gene-0.2"/>
</dbReference>
<sequence>ISENRRSEDSIFPGVIDGQRRGRGSAGCASFCAHSISPASTRTTKFGSAEQTERQLRKALFKRLQGRGADWLHAAESAGGAPAETRGGQAFHWVERPTSLGLSTTLQQQRHLQKQHHHSSTASLESTASLGTSTTGSLEPPKSREKSGPADPVWQPAAHGRHLSRSAGRRQGERKSGVESAGKIFVQNESDQHHQTLMRLLALCCLWSRFYLPATRVENNDGDDDERLCGEQPTLRGLILLTSIFLLSLGGIIVVFASAGLLNFMTLELQQFASLLKVPTELLDSNLNWVYKVLGATGYATANIGALAVLRALRAAAGALDDWRLPIIVQTEALLPPPTQSQVTSGNISQIHLKECWLWTAERLPRISLNGARLLCRAGCLRQMSGKLHCGARRKLTCSQGRQGLSGSDGLMGLRLLLLGHHRAAAVLPVSARRTNGAARRQRESPEQRPLGLISHFVRRLFDTKKQKNRGTGSCTGCLTKAAVDRKRGGCRWLEADAPGAEAPSEAGTVAAVAADAAGSQGPTRGTQADKLRALETAGDSGGESGPRPGRQRRWLRAAQLGRTFGRKDETRKRRSKLKG</sequence>
<evidence type="ECO:0000256" key="2">
    <source>
        <dbReference type="SAM" id="Phobius"/>
    </source>
</evidence>
<evidence type="ECO:0000313" key="3">
    <source>
        <dbReference type="Proteomes" id="UP000095280"/>
    </source>
</evidence>
<reference evidence="4" key="1">
    <citation type="submission" date="2016-11" db="UniProtKB">
        <authorList>
            <consortium name="WormBaseParasite"/>
        </authorList>
    </citation>
    <scope>IDENTIFICATION</scope>
</reference>
<feature type="region of interest" description="Disordered" evidence="1">
    <location>
        <begin position="1"/>
        <end position="23"/>
    </location>
</feature>
<keyword evidence="2" id="KW-0812">Transmembrane</keyword>
<feature type="region of interest" description="Disordered" evidence="1">
    <location>
        <begin position="104"/>
        <end position="179"/>
    </location>
</feature>
<keyword evidence="2" id="KW-0472">Membrane</keyword>
<evidence type="ECO:0000313" key="4">
    <source>
        <dbReference type="WBParaSite" id="maker-unitig_36663-snap-gene-0.2-mRNA-1"/>
    </source>
</evidence>
<keyword evidence="3" id="KW-1185">Reference proteome</keyword>
<feature type="compositionally biased region" description="Basic residues" evidence="1">
    <location>
        <begin position="159"/>
        <end position="168"/>
    </location>
</feature>
<feature type="compositionally biased region" description="Low complexity" evidence="1">
    <location>
        <begin position="120"/>
        <end position="139"/>
    </location>
</feature>
<accession>A0A1I8FJ66</accession>
<evidence type="ECO:0000256" key="1">
    <source>
        <dbReference type="SAM" id="MobiDB-lite"/>
    </source>
</evidence>
<organism evidence="3 4">
    <name type="scientific">Macrostomum lignano</name>
    <dbReference type="NCBI Taxonomy" id="282301"/>
    <lineage>
        <taxon>Eukaryota</taxon>
        <taxon>Metazoa</taxon>
        <taxon>Spiralia</taxon>
        <taxon>Lophotrochozoa</taxon>
        <taxon>Platyhelminthes</taxon>
        <taxon>Rhabditophora</taxon>
        <taxon>Macrostomorpha</taxon>
        <taxon>Macrostomida</taxon>
        <taxon>Macrostomidae</taxon>
        <taxon>Macrostomum</taxon>
    </lineage>
</organism>
<name>A0A1I8FJ66_9PLAT</name>
<feature type="transmembrane region" description="Helical" evidence="2">
    <location>
        <begin position="237"/>
        <end position="262"/>
    </location>
</feature>
<dbReference type="AlphaFoldDB" id="A0A1I8FJ66"/>
<protein>
    <submittedName>
        <fullName evidence="4">Transmembrane protein</fullName>
    </submittedName>
</protein>
<proteinExistence type="predicted"/>
<keyword evidence="2" id="KW-1133">Transmembrane helix</keyword>